<protein>
    <submittedName>
        <fullName evidence="3">Uncharacterized protein</fullName>
    </submittedName>
</protein>
<dbReference type="VEuPathDB" id="VectorBase:AFUN004797"/>
<reference evidence="3" key="1">
    <citation type="submission" date="2020-05" db="UniProtKB">
        <authorList>
            <consortium name="EnsemblMetazoa"/>
        </authorList>
    </citation>
    <scope>IDENTIFICATION</scope>
    <source>
        <strain evidence="3">FUMOZ</strain>
    </source>
</reference>
<feature type="chain" id="PRO_5008134373" evidence="2">
    <location>
        <begin position="26"/>
        <end position="248"/>
    </location>
</feature>
<name>A0A182RF19_ANOFN</name>
<evidence type="ECO:0000256" key="2">
    <source>
        <dbReference type="SAM" id="SignalP"/>
    </source>
</evidence>
<sequence length="248" mass="27871">MAMAGEMVLASCLFALLLVVPGLDGSYPSASGQENVFPHALKNVHSVEERGPFHASQEYHPHQQALDYQHATVSAQQLHPYQVYHPAPNPEQQQHLFQPHQQYLVQSTYNVGSHQVEHPVQQSHPHQAKQRHTALPYNNQRLHVKVDHPGVTHGFTHPVDPVAQHHRQPVAQEPKKDYRSLIPKSIAPKLNPLHHSFHQKRNFVPLHHITRQVPLPAGKMNQGQQHSHVQSQPVKAALSAPPPKHISG</sequence>
<feature type="signal peptide" evidence="2">
    <location>
        <begin position="1"/>
        <end position="25"/>
    </location>
</feature>
<dbReference type="EnsemblMetazoa" id="AFUN004797-RA">
    <property type="protein sequence ID" value="AFUN004797-PA"/>
    <property type="gene ID" value="AFUN004797"/>
</dbReference>
<feature type="region of interest" description="Disordered" evidence="1">
    <location>
        <begin position="217"/>
        <end position="248"/>
    </location>
</feature>
<dbReference type="VEuPathDB" id="VectorBase:AFUN2_004487"/>
<feature type="compositionally biased region" description="Polar residues" evidence="1">
    <location>
        <begin position="221"/>
        <end position="233"/>
    </location>
</feature>
<organism evidence="3">
    <name type="scientific">Anopheles funestus</name>
    <name type="common">African malaria mosquito</name>
    <dbReference type="NCBI Taxonomy" id="62324"/>
    <lineage>
        <taxon>Eukaryota</taxon>
        <taxon>Metazoa</taxon>
        <taxon>Ecdysozoa</taxon>
        <taxon>Arthropoda</taxon>
        <taxon>Hexapoda</taxon>
        <taxon>Insecta</taxon>
        <taxon>Pterygota</taxon>
        <taxon>Neoptera</taxon>
        <taxon>Endopterygota</taxon>
        <taxon>Diptera</taxon>
        <taxon>Nematocera</taxon>
        <taxon>Culicoidea</taxon>
        <taxon>Culicidae</taxon>
        <taxon>Anophelinae</taxon>
        <taxon>Anopheles</taxon>
    </lineage>
</organism>
<keyword evidence="2" id="KW-0732">Signal</keyword>
<evidence type="ECO:0000313" key="3">
    <source>
        <dbReference type="EnsemblMetazoa" id="AFUN004797-PA"/>
    </source>
</evidence>
<evidence type="ECO:0000256" key="1">
    <source>
        <dbReference type="SAM" id="MobiDB-lite"/>
    </source>
</evidence>
<proteinExistence type="predicted"/>
<dbReference type="AlphaFoldDB" id="A0A182RF19"/>
<accession>A0A182RF19</accession>